<proteinExistence type="predicted"/>
<dbReference type="PANTHER" id="PTHR34139:SF1">
    <property type="entry name" value="RNASE MJ1380-RELATED"/>
    <property type="match status" value="1"/>
</dbReference>
<evidence type="ECO:0000256" key="5">
    <source>
        <dbReference type="ARBA" id="ARBA00022801"/>
    </source>
</evidence>
<keyword evidence="2" id="KW-1277">Toxin-antitoxin system</keyword>
<dbReference type="InterPro" id="IPR051813">
    <property type="entry name" value="HepT_RNase_toxin"/>
</dbReference>
<dbReference type="PANTHER" id="PTHR34139">
    <property type="entry name" value="UPF0331 PROTEIN MJ0127"/>
    <property type="match status" value="1"/>
</dbReference>
<accession>A0A810PU76</accession>
<dbReference type="GO" id="GO:0004540">
    <property type="term" value="F:RNA nuclease activity"/>
    <property type="evidence" value="ECO:0007669"/>
    <property type="project" value="InterPro"/>
</dbReference>
<gene>
    <name evidence="6" type="ORF">MM35RIKEN_15320</name>
</gene>
<evidence type="ECO:0000256" key="2">
    <source>
        <dbReference type="ARBA" id="ARBA00022649"/>
    </source>
</evidence>
<geneLocation type="plasmid" evidence="6 7">
    <name>pMM35_01</name>
</geneLocation>
<evidence type="ECO:0000313" key="7">
    <source>
        <dbReference type="Proteomes" id="UP000681343"/>
    </source>
</evidence>
<keyword evidence="4" id="KW-0547">Nucleotide-binding</keyword>
<dbReference type="EMBL" id="AP023416">
    <property type="protein sequence ID" value="BCK79340.1"/>
    <property type="molecule type" value="Genomic_DNA"/>
</dbReference>
<dbReference type="Proteomes" id="UP000681343">
    <property type="component" value="Plasmid pMM35_01"/>
</dbReference>
<dbReference type="GO" id="GO:0110001">
    <property type="term" value="C:toxin-antitoxin complex"/>
    <property type="evidence" value="ECO:0007669"/>
    <property type="project" value="InterPro"/>
</dbReference>
<sequence>MMQQADRQRLTHIYEYCVSIENAIGRFGNGFEAFDSDEDFQHALSFCLLQIGEPGGGLSEEYRRETASRVQWGPMKAMRNMVAHGYGKMDRQIIWETATTDIPASKAFCMEQLGL</sequence>
<evidence type="ECO:0008006" key="8">
    <source>
        <dbReference type="Google" id="ProtNLM"/>
    </source>
</evidence>
<keyword evidence="3" id="KW-0540">Nuclease</keyword>
<protein>
    <recommendedName>
        <fullName evidence="8">DUF86 domain-containing protein</fullName>
    </recommendedName>
</protein>
<dbReference type="GO" id="GO:0016787">
    <property type="term" value="F:hydrolase activity"/>
    <property type="evidence" value="ECO:0007669"/>
    <property type="project" value="UniProtKB-KW"/>
</dbReference>
<organism evidence="6 7">
    <name type="scientific">Vescimonas fastidiosa</name>
    <dbReference type="NCBI Taxonomy" id="2714353"/>
    <lineage>
        <taxon>Bacteria</taxon>
        <taxon>Bacillati</taxon>
        <taxon>Bacillota</taxon>
        <taxon>Clostridia</taxon>
        <taxon>Eubacteriales</taxon>
        <taxon>Oscillospiraceae</taxon>
        <taxon>Vescimonas</taxon>
    </lineage>
</organism>
<reference evidence="6" key="1">
    <citation type="submission" date="2020-09" db="EMBL/GenBank/DDBJ databases">
        <title>New species isolated from human feces.</title>
        <authorList>
            <person name="Kitahara M."/>
            <person name="Shigeno Y."/>
            <person name="Shime M."/>
            <person name="Matsumoto Y."/>
            <person name="Nakamura S."/>
            <person name="Motooka D."/>
            <person name="Fukuoka S."/>
            <person name="Nishikawa H."/>
            <person name="Benno Y."/>
        </authorList>
    </citation>
    <scope>NUCLEOTIDE SEQUENCE</scope>
    <source>
        <strain evidence="6">MM35</strain>
        <plasmid evidence="6">pMM35_01</plasmid>
    </source>
</reference>
<dbReference type="KEGG" id="vfa:MM35RIKEN_15320"/>
<dbReference type="GO" id="GO:0000166">
    <property type="term" value="F:nucleotide binding"/>
    <property type="evidence" value="ECO:0007669"/>
    <property type="project" value="UniProtKB-KW"/>
</dbReference>
<keyword evidence="6" id="KW-0614">Plasmid</keyword>
<dbReference type="RefSeq" id="WP_228738126.1">
    <property type="nucleotide sequence ID" value="NZ_AP023416.1"/>
</dbReference>
<name>A0A810PU76_9FIRM</name>
<evidence type="ECO:0000313" key="6">
    <source>
        <dbReference type="EMBL" id="BCK79340.1"/>
    </source>
</evidence>
<dbReference type="Pfam" id="PF01934">
    <property type="entry name" value="HepT-like"/>
    <property type="match status" value="1"/>
</dbReference>
<keyword evidence="7" id="KW-1185">Reference proteome</keyword>
<evidence type="ECO:0000256" key="1">
    <source>
        <dbReference type="ARBA" id="ARBA00022553"/>
    </source>
</evidence>
<keyword evidence="5" id="KW-0378">Hydrolase</keyword>
<dbReference type="AlphaFoldDB" id="A0A810PU76"/>
<evidence type="ECO:0000256" key="4">
    <source>
        <dbReference type="ARBA" id="ARBA00022741"/>
    </source>
</evidence>
<dbReference type="InterPro" id="IPR008201">
    <property type="entry name" value="HepT-like"/>
</dbReference>
<evidence type="ECO:0000256" key="3">
    <source>
        <dbReference type="ARBA" id="ARBA00022722"/>
    </source>
</evidence>
<keyword evidence="1" id="KW-0597">Phosphoprotein</keyword>